<feature type="region of interest" description="Disordered" evidence="1">
    <location>
        <begin position="82"/>
        <end position="125"/>
    </location>
</feature>
<dbReference type="EMBL" id="LJYG01000108">
    <property type="protein sequence ID" value="KRQ03726.1"/>
    <property type="molecule type" value="Genomic_DNA"/>
</dbReference>
<evidence type="ECO:0000313" key="2">
    <source>
        <dbReference type="EMBL" id="KRQ03726.1"/>
    </source>
</evidence>
<sequence>MTGESLAAAGNTEVPAYLALIEHGCSVDRINKDGEERRIAKKGALQLVASCPLELLGLSLLRSERGPRWQASDSEIDEFLQRRSGLRRETRGSPKQTKAWEASQQPNRRGGPEIDRSAMTFVVSS</sequence>
<protein>
    <submittedName>
        <fullName evidence="2">Uncharacterized protein</fullName>
    </submittedName>
</protein>
<keyword evidence="3" id="KW-1185">Reference proteome</keyword>
<dbReference type="STRING" id="989370.AOQ71_34280"/>
<organism evidence="2 3">
    <name type="scientific">Bradyrhizobium manausense</name>
    <dbReference type="NCBI Taxonomy" id="989370"/>
    <lineage>
        <taxon>Bacteria</taxon>
        <taxon>Pseudomonadati</taxon>
        <taxon>Pseudomonadota</taxon>
        <taxon>Alphaproteobacteria</taxon>
        <taxon>Hyphomicrobiales</taxon>
        <taxon>Nitrobacteraceae</taxon>
        <taxon>Bradyrhizobium</taxon>
    </lineage>
</organism>
<accession>A0A0R3D5Z2</accession>
<proteinExistence type="predicted"/>
<evidence type="ECO:0000313" key="3">
    <source>
        <dbReference type="Proteomes" id="UP000051936"/>
    </source>
</evidence>
<evidence type="ECO:0000256" key="1">
    <source>
        <dbReference type="SAM" id="MobiDB-lite"/>
    </source>
</evidence>
<gene>
    <name evidence="2" type="ORF">AOQ71_34280</name>
</gene>
<dbReference type="AlphaFoldDB" id="A0A0R3D5Z2"/>
<name>A0A0R3D5Z2_9BRAD</name>
<comment type="caution">
    <text evidence="2">The sequence shown here is derived from an EMBL/GenBank/DDBJ whole genome shotgun (WGS) entry which is preliminary data.</text>
</comment>
<reference evidence="2 3" key="1">
    <citation type="submission" date="2015-09" db="EMBL/GenBank/DDBJ databases">
        <title>Draft Genome Sequence of Bradyrhizobium manausense Strain BR 3351T, a Novel Symbiotic Nitrogen-Fixing Alphaproteobacterium Isolated from Brazilian Amazon Rain Forest.</title>
        <authorList>
            <person name="De Araujo J.L."/>
            <person name="Zilli J.E."/>
        </authorList>
    </citation>
    <scope>NUCLEOTIDE SEQUENCE [LARGE SCALE GENOMIC DNA]</scope>
    <source>
        <strain evidence="2 3">BR3351</strain>
    </source>
</reference>
<dbReference type="Proteomes" id="UP000051936">
    <property type="component" value="Unassembled WGS sequence"/>
</dbReference>